<dbReference type="PANTHER" id="PTHR34984">
    <property type="entry name" value="CARBON STORAGE REGULATOR"/>
    <property type="match status" value="1"/>
</dbReference>
<dbReference type="Gene3D" id="2.60.40.4380">
    <property type="entry name" value="Translational regulator CsrA"/>
    <property type="match status" value="1"/>
</dbReference>
<dbReference type="GO" id="GO:0045947">
    <property type="term" value="P:negative regulation of translational initiation"/>
    <property type="evidence" value="ECO:0007669"/>
    <property type="project" value="UniProtKB-UniRule"/>
</dbReference>
<evidence type="ECO:0000256" key="5">
    <source>
        <dbReference type="HAMAP-Rule" id="MF_00167"/>
    </source>
</evidence>
<dbReference type="InterPro" id="IPR036107">
    <property type="entry name" value="CsrA_sf"/>
</dbReference>
<keyword evidence="1 5" id="KW-0963">Cytoplasm</keyword>
<dbReference type="PANTHER" id="PTHR34984:SF1">
    <property type="entry name" value="CARBON STORAGE REGULATOR"/>
    <property type="match status" value="1"/>
</dbReference>
<organism evidence="6 7">
    <name type="scientific">Legionella feeleii</name>
    <dbReference type="NCBI Taxonomy" id="453"/>
    <lineage>
        <taxon>Bacteria</taxon>
        <taxon>Pseudomonadati</taxon>
        <taxon>Pseudomonadota</taxon>
        <taxon>Gammaproteobacteria</taxon>
        <taxon>Legionellales</taxon>
        <taxon>Legionellaceae</taxon>
        <taxon>Legionella</taxon>
    </lineage>
</organism>
<dbReference type="Proteomes" id="UP000254033">
    <property type="component" value="Unassembled WGS sequence"/>
</dbReference>
<dbReference type="NCBIfam" id="TIGR00202">
    <property type="entry name" value="csrA"/>
    <property type="match status" value="1"/>
</dbReference>
<dbReference type="EMBL" id="UGNY01000001">
    <property type="protein sequence ID" value="STX39301.1"/>
    <property type="molecule type" value="Genomic_DNA"/>
</dbReference>
<dbReference type="AlphaFoldDB" id="A0A378IXS7"/>
<dbReference type="HAMAP" id="MF_00167">
    <property type="entry name" value="CsrA"/>
    <property type="match status" value="1"/>
</dbReference>
<evidence type="ECO:0000256" key="4">
    <source>
        <dbReference type="ARBA" id="ARBA00023159"/>
    </source>
</evidence>
<name>A0A378IXS7_9GAMM</name>
<dbReference type="SUPFAM" id="SSF117130">
    <property type="entry name" value="CsrA-like"/>
    <property type="match status" value="1"/>
</dbReference>
<dbReference type="GO" id="GO:0045948">
    <property type="term" value="P:positive regulation of translational initiation"/>
    <property type="evidence" value="ECO:0007669"/>
    <property type="project" value="UniProtKB-UniRule"/>
</dbReference>
<evidence type="ECO:0000256" key="1">
    <source>
        <dbReference type="ARBA" id="ARBA00022490"/>
    </source>
</evidence>
<protein>
    <recommendedName>
        <fullName evidence="5">Translational regulator CsrA</fullName>
    </recommendedName>
    <alternativeName>
        <fullName evidence="5">Carbon storage regulator</fullName>
    </alternativeName>
</protein>
<evidence type="ECO:0000256" key="2">
    <source>
        <dbReference type="ARBA" id="ARBA00022845"/>
    </source>
</evidence>
<dbReference type="InterPro" id="IPR003751">
    <property type="entry name" value="CsrA"/>
</dbReference>
<dbReference type="GO" id="GO:0006109">
    <property type="term" value="P:regulation of carbohydrate metabolic process"/>
    <property type="evidence" value="ECO:0007669"/>
    <property type="project" value="UniProtKB-UniRule"/>
</dbReference>
<dbReference type="GO" id="GO:0006402">
    <property type="term" value="P:mRNA catabolic process"/>
    <property type="evidence" value="ECO:0007669"/>
    <property type="project" value="InterPro"/>
</dbReference>
<keyword evidence="3 5" id="KW-0694">RNA-binding</keyword>
<evidence type="ECO:0000256" key="3">
    <source>
        <dbReference type="ARBA" id="ARBA00022884"/>
    </source>
</evidence>
<dbReference type="NCBIfam" id="NF002469">
    <property type="entry name" value="PRK01712.1"/>
    <property type="match status" value="1"/>
</dbReference>
<comment type="subunit">
    <text evidence="5">Homodimer; the beta-strands of each monomer intercalate to form a hydrophobic core, while the alpha-helices form wings that extend away from the core.</text>
</comment>
<evidence type="ECO:0000313" key="6">
    <source>
        <dbReference type="EMBL" id="STX39301.1"/>
    </source>
</evidence>
<dbReference type="GO" id="GO:0048027">
    <property type="term" value="F:mRNA 5'-UTR binding"/>
    <property type="evidence" value="ECO:0007669"/>
    <property type="project" value="UniProtKB-UniRule"/>
</dbReference>
<evidence type="ECO:0000313" key="7">
    <source>
        <dbReference type="Proteomes" id="UP000254033"/>
    </source>
</evidence>
<dbReference type="GO" id="GO:0005829">
    <property type="term" value="C:cytosol"/>
    <property type="evidence" value="ECO:0007669"/>
    <property type="project" value="TreeGrafter"/>
</dbReference>
<dbReference type="RefSeq" id="WP_115175818.1">
    <property type="nucleotide sequence ID" value="NZ_UGNY01000001.1"/>
</dbReference>
<reference evidence="6 7" key="1">
    <citation type="submission" date="2018-06" db="EMBL/GenBank/DDBJ databases">
        <authorList>
            <consortium name="Pathogen Informatics"/>
            <person name="Doyle S."/>
        </authorList>
    </citation>
    <scope>NUCLEOTIDE SEQUENCE [LARGE SCALE GENOMIC DNA]</scope>
    <source>
        <strain evidence="6 7">NCTC11978</strain>
    </source>
</reference>
<proteinExistence type="inferred from homology"/>
<gene>
    <name evidence="6" type="primary">csrA_3</name>
    <name evidence="5" type="synonym">csrA</name>
    <name evidence="6" type="ORF">NCTC11978_02496</name>
</gene>
<accession>A0A378IXS7</accession>
<sequence>MLILTRRSGEVLLIGEYVTVTVIEVKGRQVKLGINAPKGIAVHRQEIYQKLKEDDQQSNILFKKAIS</sequence>
<keyword evidence="2 5" id="KW-0810">Translation regulation</keyword>
<comment type="subcellular location">
    <subcellularLocation>
        <location evidence="5">Cytoplasm</location>
    </subcellularLocation>
</comment>
<dbReference type="Pfam" id="PF02599">
    <property type="entry name" value="CsrA"/>
    <property type="match status" value="1"/>
</dbReference>
<keyword evidence="5" id="KW-0678">Repressor</keyword>
<keyword evidence="4 5" id="KW-0010">Activator</keyword>
<comment type="similarity">
    <text evidence="5">Belongs to the CsrA/RsmA family.</text>
</comment>
<comment type="function">
    <text evidence="5">A key translational regulator that binds mRNA to regulate translation initiation and/or mRNA stability. Mediates global changes in gene expression, shifting from rapid growth to stress survival by linking envelope stress, the stringent response and the catabolite repression systems. Usually binds in the 5'-UTR; binding at or near the Shine-Dalgarno sequence prevents ribosome-binding, repressing translation, binding elsewhere in the 5'-UTR can activate translation and/or stabilize the mRNA. Its function is antagonized by small RNA(s).</text>
</comment>